<accession>A0AAW0JDJ1</accession>
<proteinExistence type="predicted"/>
<dbReference type="AlphaFoldDB" id="A0AAW0JDJ1"/>
<comment type="caution">
    <text evidence="1">The sequence shown here is derived from an EMBL/GenBank/DDBJ whole genome shotgun (WGS) entry which is preliminary data.</text>
</comment>
<dbReference type="Pfam" id="PF03140">
    <property type="entry name" value="DUF247"/>
    <property type="match status" value="1"/>
</dbReference>
<dbReference type="Proteomes" id="UP000237347">
    <property type="component" value="Unassembled WGS sequence"/>
</dbReference>
<evidence type="ECO:0000313" key="2">
    <source>
        <dbReference type="Proteomes" id="UP000237347"/>
    </source>
</evidence>
<organism evidence="1 2">
    <name type="scientific">Quercus suber</name>
    <name type="common">Cork oak</name>
    <dbReference type="NCBI Taxonomy" id="58331"/>
    <lineage>
        <taxon>Eukaryota</taxon>
        <taxon>Viridiplantae</taxon>
        <taxon>Streptophyta</taxon>
        <taxon>Embryophyta</taxon>
        <taxon>Tracheophyta</taxon>
        <taxon>Spermatophyta</taxon>
        <taxon>Magnoliopsida</taxon>
        <taxon>eudicotyledons</taxon>
        <taxon>Gunneridae</taxon>
        <taxon>Pentapetalae</taxon>
        <taxon>rosids</taxon>
        <taxon>fabids</taxon>
        <taxon>Fagales</taxon>
        <taxon>Fagaceae</taxon>
        <taxon>Quercus</taxon>
    </lineage>
</organism>
<gene>
    <name evidence="1" type="ORF">CFP56_034376</name>
</gene>
<dbReference type="EMBL" id="PKMF04000602">
    <property type="protein sequence ID" value="KAK7824461.1"/>
    <property type="molecule type" value="Genomic_DNA"/>
</dbReference>
<keyword evidence="2" id="KW-1185">Reference proteome</keyword>
<name>A0AAW0JDJ1_QUESU</name>
<dbReference type="InterPro" id="IPR004158">
    <property type="entry name" value="DUF247_pln"/>
</dbReference>
<sequence length="176" mass="19694">MIPEDKSGKTLEDQILLELHCLEFERMMSIAFLIALLDVDIRIQGDNEAAKHVVNNLNINISCPNINANYSGICKDLNAFYEKRCHKYMATLWHDYLNTPWRIASTIAAFVLLVLTFIQTSTSTLIIEIFTSPAPIDVGYCRNNHVKASRNLIGIISCTIEGAPNLAQAEGLLEEP</sequence>
<protein>
    <submittedName>
        <fullName evidence="1">Uncharacterized protein</fullName>
    </submittedName>
</protein>
<evidence type="ECO:0000313" key="1">
    <source>
        <dbReference type="EMBL" id="KAK7824461.1"/>
    </source>
</evidence>
<reference evidence="1 2" key="1">
    <citation type="journal article" date="2018" name="Sci. Data">
        <title>The draft genome sequence of cork oak.</title>
        <authorList>
            <person name="Ramos A.M."/>
            <person name="Usie A."/>
            <person name="Barbosa P."/>
            <person name="Barros P.M."/>
            <person name="Capote T."/>
            <person name="Chaves I."/>
            <person name="Simoes F."/>
            <person name="Abreu I."/>
            <person name="Carrasquinho I."/>
            <person name="Faro C."/>
            <person name="Guimaraes J.B."/>
            <person name="Mendonca D."/>
            <person name="Nobrega F."/>
            <person name="Rodrigues L."/>
            <person name="Saibo N.J.M."/>
            <person name="Varela M.C."/>
            <person name="Egas C."/>
            <person name="Matos J."/>
            <person name="Miguel C.M."/>
            <person name="Oliveira M.M."/>
            <person name="Ricardo C.P."/>
            <person name="Goncalves S."/>
        </authorList>
    </citation>
    <scope>NUCLEOTIDE SEQUENCE [LARGE SCALE GENOMIC DNA]</scope>
    <source>
        <strain evidence="2">cv. HL8</strain>
    </source>
</reference>
<dbReference type="PANTHER" id="PTHR31170:SF23">
    <property type="match status" value="1"/>
</dbReference>
<dbReference type="PANTHER" id="PTHR31170">
    <property type="entry name" value="BNAC04G53230D PROTEIN"/>
    <property type="match status" value="1"/>
</dbReference>